<name>A0A1I6L6P3_9FIRM</name>
<evidence type="ECO:0000313" key="4">
    <source>
        <dbReference type="Proteomes" id="UP000199659"/>
    </source>
</evidence>
<feature type="domain" description="Deacetylase PdaC" evidence="2">
    <location>
        <begin position="51"/>
        <end position="138"/>
    </location>
</feature>
<dbReference type="InterPro" id="IPR025303">
    <property type="entry name" value="PdaC"/>
</dbReference>
<feature type="domain" description="DUF3298" evidence="1">
    <location>
        <begin position="167"/>
        <end position="231"/>
    </location>
</feature>
<dbReference type="AlphaFoldDB" id="A0A1I6L6P3"/>
<protein>
    <recommendedName>
        <fullName evidence="5">DUF3298 domain-containing protein</fullName>
    </recommendedName>
</protein>
<dbReference type="STRING" id="37658.SAMN05661086_03100"/>
<proteinExistence type="predicted"/>
<dbReference type="InterPro" id="IPR021729">
    <property type="entry name" value="DUF3298"/>
</dbReference>
<dbReference type="InterPro" id="IPR037126">
    <property type="entry name" value="PdaC/RsiV-like_sf"/>
</dbReference>
<dbReference type="Pfam" id="PF13739">
    <property type="entry name" value="PdaC"/>
    <property type="match status" value="1"/>
</dbReference>
<gene>
    <name evidence="3" type="ORF">SAMN05661086_03100</name>
</gene>
<reference evidence="3 4" key="1">
    <citation type="submission" date="2016-10" db="EMBL/GenBank/DDBJ databases">
        <authorList>
            <person name="de Groot N.N."/>
        </authorList>
    </citation>
    <scope>NUCLEOTIDE SEQUENCE [LARGE SCALE GENOMIC DNA]</scope>
    <source>
        <strain evidence="3 4">743A</strain>
    </source>
</reference>
<accession>A0A1I6L6P3</accession>
<sequence length="236" mass="27258">MFCQAIILTALFPNNRVLTYNIIIIESGITVMEIISETIHHKYRDHNGNVLLTFFYQSPILKDNTSAVQSINYFLEMQKAEALLQEKSLLADSVEFNKYYRTIPFESQTIIEITYNQNNLISFLKTNFVYAGGAHPNTTRSSYTFSLTTGEQVNLINITKKKPFEIKQAIINIFLEKIKKNPEQFFPEAINTIENTPLSDFHYYINDNGIIIYFNPYEIAPYVAGFVEAKLDLNTY</sequence>
<dbReference type="Gene3D" id="3.90.640.20">
    <property type="entry name" value="Heat-shock cognate protein, ATPase"/>
    <property type="match status" value="1"/>
</dbReference>
<evidence type="ECO:0000259" key="2">
    <source>
        <dbReference type="Pfam" id="PF13739"/>
    </source>
</evidence>
<dbReference type="Proteomes" id="UP000199659">
    <property type="component" value="Unassembled WGS sequence"/>
</dbReference>
<dbReference type="OrthoDB" id="5637at2"/>
<keyword evidence="4" id="KW-1185">Reference proteome</keyword>
<evidence type="ECO:0008006" key="5">
    <source>
        <dbReference type="Google" id="ProtNLM"/>
    </source>
</evidence>
<organism evidence="3 4">
    <name type="scientific">Anaeromicropila populeti</name>
    <dbReference type="NCBI Taxonomy" id="37658"/>
    <lineage>
        <taxon>Bacteria</taxon>
        <taxon>Bacillati</taxon>
        <taxon>Bacillota</taxon>
        <taxon>Clostridia</taxon>
        <taxon>Lachnospirales</taxon>
        <taxon>Lachnospiraceae</taxon>
        <taxon>Anaeromicropila</taxon>
    </lineage>
</organism>
<dbReference type="EMBL" id="FOYZ01000014">
    <property type="protein sequence ID" value="SFR99171.1"/>
    <property type="molecule type" value="Genomic_DNA"/>
</dbReference>
<dbReference type="Pfam" id="PF11738">
    <property type="entry name" value="DUF3298"/>
    <property type="match status" value="1"/>
</dbReference>
<evidence type="ECO:0000259" key="1">
    <source>
        <dbReference type="Pfam" id="PF11738"/>
    </source>
</evidence>
<dbReference type="Gene3D" id="3.30.565.40">
    <property type="entry name" value="Fervidobacterium nodosum Rt17-B1 like"/>
    <property type="match status" value="1"/>
</dbReference>
<evidence type="ECO:0000313" key="3">
    <source>
        <dbReference type="EMBL" id="SFR99171.1"/>
    </source>
</evidence>